<sequence>MTRQNCLEMLLSTVQPLLNGSERAPVQAVAEPEIGDIGAPGPLVRFTQRRGLAEGVEWHACGSWQMVGGWWPVTPGKQASADTPDTSLRHAVGSDLLDFGQVIIAGMRSTTGEGEPDDGAQFDKGRKKFSMAGQTLGSAAADDRWDSAAARAYADQNTRQQVRTETMADADQAVFSVLVREAVQIKLRRDTLDDQSDILAKTSHASLPLQFIPRYGEAARLALESTALSGALLTSAQALQDLHSDVSANAAELSQAVGRYAGVADDAGPAPTGLAAPMLDSVHPQETEFGEGVHVGG</sequence>
<proteinExistence type="predicted"/>
<evidence type="ECO:0000313" key="2">
    <source>
        <dbReference type="EMBL" id="BBY94716.1"/>
    </source>
</evidence>
<dbReference type="EMBL" id="AP022601">
    <property type="protein sequence ID" value="BBY94716.1"/>
    <property type="molecule type" value="Genomic_DNA"/>
</dbReference>
<gene>
    <name evidence="2" type="ORF">MGALJ_43850</name>
</gene>
<protein>
    <recommendedName>
        <fullName evidence="1">ESX-1 secretion-associated protein EspA/EspE-like domain-containing protein</fullName>
    </recommendedName>
</protein>
<keyword evidence="3" id="KW-1185">Reference proteome</keyword>
<accession>A0A9W4B621</accession>
<feature type="domain" description="ESX-1 secretion-associated protein EspA/EspE-like" evidence="1">
    <location>
        <begin position="111"/>
        <end position="194"/>
    </location>
</feature>
<dbReference type="AlphaFoldDB" id="A0A9W4B621"/>
<dbReference type="Pfam" id="PF18879">
    <property type="entry name" value="EspA_EspE"/>
    <property type="match status" value="1"/>
</dbReference>
<dbReference type="Proteomes" id="UP000465785">
    <property type="component" value="Chromosome"/>
</dbReference>
<name>A0A9W4B621_9MYCO</name>
<evidence type="ECO:0000313" key="3">
    <source>
        <dbReference type="Proteomes" id="UP000465785"/>
    </source>
</evidence>
<reference evidence="2 3" key="1">
    <citation type="journal article" date="2019" name="Emerg. Microbes Infect.">
        <title>Comprehensive subspecies identification of 175 nontuberculous mycobacteria species based on 7547 genomic profiles.</title>
        <authorList>
            <person name="Matsumoto Y."/>
            <person name="Kinjo T."/>
            <person name="Motooka D."/>
            <person name="Nabeya D."/>
            <person name="Jung N."/>
            <person name="Uechi K."/>
            <person name="Horii T."/>
            <person name="Iida T."/>
            <person name="Fujita J."/>
            <person name="Nakamura S."/>
        </authorList>
    </citation>
    <scope>NUCLEOTIDE SEQUENCE [LARGE SCALE GENOMIC DNA]</scope>
    <source>
        <strain evidence="2 3">JCM 6399</strain>
    </source>
</reference>
<dbReference type="InterPro" id="IPR043796">
    <property type="entry name" value="ESX-1_EspA/EspE-like"/>
</dbReference>
<dbReference type="KEGG" id="mgau:MGALJ_43850"/>
<organism evidence="2 3">
    <name type="scientific">Mycobacterium gallinarum</name>
    <dbReference type="NCBI Taxonomy" id="39689"/>
    <lineage>
        <taxon>Bacteria</taxon>
        <taxon>Bacillati</taxon>
        <taxon>Actinomycetota</taxon>
        <taxon>Actinomycetes</taxon>
        <taxon>Mycobacteriales</taxon>
        <taxon>Mycobacteriaceae</taxon>
        <taxon>Mycobacterium</taxon>
    </lineage>
</organism>
<evidence type="ECO:0000259" key="1">
    <source>
        <dbReference type="Pfam" id="PF18879"/>
    </source>
</evidence>